<feature type="transmembrane region" description="Helical" evidence="6">
    <location>
        <begin position="75"/>
        <end position="93"/>
    </location>
</feature>
<dbReference type="PANTHER" id="PTHR30086:SF20">
    <property type="entry name" value="ARGININE EXPORTER PROTEIN ARGO-RELATED"/>
    <property type="match status" value="1"/>
</dbReference>
<accession>A0A5A7N7X1</accession>
<keyword evidence="2" id="KW-1003">Cell membrane</keyword>
<sequence length="218" mass="22926">MTIWSFLEGFVISIGLVMAIGPQNAFLLRQAVHRQHPMAVALTCFLADAVLISLGALGAGAFFASHPLLRQSATAMGILFISFYAFLAFRAAARPSPGLEDKTASGKANMARPTARRAALVALALTLFNPHAYVDTLVLVGGLASAHAAGLDRLSFTVGAVLGSAVWFFGLAQMAGRAAPFLSSPRGLRRLDLAIGIIMTLIALALAFRAIKEVTADF</sequence>
<dbReference type="PANTHER" id="PTHR30086">
    <property type="entry name" value="ARGININE EXPORTER PROTEIN ARGO"/>
    <property type="match status" value="1"/>
</dbReference>
<keyword evidence="3 6" id="KW-0812">Transmembrane</keyword>
<comment type="subcellular location">
    <subcellularLocation>
        <location evidence="1">Cell membrane</location>
        <topology evidence="1">Multi-pass membrane protein</topology>
    </subcellularLocation>
</comment>
<keyword evidence="4 6" id="KW-1133">Transmembrane helix</keyword>
<feature type="transmembrane region" description="Helical" evidence="6">
    <location>
        <begin position="39"/>
        <end position="63"/>
    </location>
</feature>
<name>A0A5A7N7X1_9PROT</name>
<keyword evidence="8" id="KW-1185">Reference proteome</keyword>
<feature type="transmembrane region" description="Helical" evidence="6">
    <location>
        <begin position="6"/>
        <end position="27"/>
    </location>
</feature>
<evidence type="ECO:0000256" key="6">
    <source>
        <dbReference type="SAM" id="Phobius"/>
    </source>
</evidence>
<reference evidence="7 8" key="1">
    <citation type="submission" date="2019-09" db="EMBL/GenBank/DDBJ databases">
        <title>NBRP : Genome information of microbial organism related human and environment.</title>
        <authorList>
            <person name="Hattori M."/>
            <person name="Oshima K."/>
            <person name="Inaba H."/>
            <person name="Suda W."/>
            <person name="Sakamoto M."/>
            <person name="Iino T."/>
            <person name="Kitahara M."/>
            <person name="Oshida Y."/>
            <person name="Iida T."/>
            <person name="Kudo T."/>
            <person name="Itoh T."/>
            <person name="Ohkuma M."/>
        </authorList>
    </citation>
    <scope>NUCLEOTIDE SEQUENCE [LARGE SCALE GENOMIC DNA]</scope>
    <source>
        <strain evidence="7 8">Q-1</strain>
    </source>
</reference>
<dbReference type="AlphaFoldDB" id="A0A5A7N7X1"/>
<dbReference type="RefSeq" id="WP_042085874.1">
    <property type="nucleotide sequence ID" value="NZ_BKCN01000005.1"/>
</dbReference>
<dbReference type="EMBL" id="BKCN01000005">
    <property type="protein sequence ID" value="GER03735.1"/>
    <property type="molecule type" value="Genomic_DNA"/>
</dbReference>
<dbReference type="InterPro" id="IPR001123">
    <property type="entry name" value="LeuE-type"/>
</dbReference>
<dbReference type="Pfam" id="PF01810">
    <property type="entry name" value="LysE"/>
    <property type="match status" value="1"/>
</dbReference>
<evidence type="ECO:0000313" key="8">
    <source>
        <dbReference type="Proteomes" id="UP000324996"/>
    </source>
</evidence>
<evidence type="ECO:0000313" key="7">
    <source>
        <dbReference type="EMBL" id="GER03735.1"/>
    </source>
</evidence>
<evidence type="ECO:0000256" key="3">
    <source>
        <dbReference type="ARBA" id="ARBA00022692"/>
    </source>
</evidence>
<dbReference type="GO" id="GO:0005886">
    <property type="term" value="C:plasma membrane"/>
    <property type="evidence" value="ECO:0007669"/>
    <property type="project" value="UniProtKB-SubCell"/>
</dbReference>
<evidence type="ECO:0000256" key="1">
    <source>
        <dbReference type="ARBA" id="ARBA00004651"/>
    </source>
</evidence>
<evidence type="ECO:0000256" key="2">
    <source>
        <dbReference type="ARBA" id="ARBA00022475"/>
    </source>
</evidence>
<protein>
    <submittedName>
        <fullName evidence="7">Amino acid transporter</fullName>
    </submittedName>
</protein>
<proteinExistence type="predicted"/>
<feature type="transmembrane region" description="Helical" evidence="6">
    <location>
        <begin position="193"/>
        <end position="211"/>
    </location>
</feature>
<dbReference type="GO" id="GO:0015171">
    <property type="term" value="F:amino acid transmembrane transporter activity"/>
    <property type="evidence" value="ECO:0007669"/>
    <property type="project" value="TreeGrafter"/>
</dbReference>
<keyword evidence="5 6" id="KW-0472">Membrane</keyword>
<evidence type="ECO:0000256" key="4">
    <source>
        <dbReference type="ARBA" id="ARBA00022989"/>
    </source>
</evidence>
<gene>
    <name evidence="7" type="ORF">JCM17846_14170</name>
</gene>
<feature type="transmembrane region" description="Helical" evidence="6">
    <location>
        <begin position="114"/>
        <end position="134"/>
    </location>
</feature>
<organism evidence="7 8">
    <name type="scientific">Iodidimonas nitroreducens</name>
    <dbReference type="NCBI Taxonomy" id="1236968"/>
    <lineage>
        <taxon>Bacteria</taxon>
        <taxon>Pseudomonadati</taxon>
        <taxon>Pseudomonadota</taxon>
        <taxon>Alphaproteobacteria</taxon>
        <taxon>Iodidimonadales</taxon>
        <taxon>Iodidimonadaceae</taxon>
        <taxon>Iodidimonas</taxon>
    </lineage>
</organism>
<evidence type="ECO:0000256" key="5">
    <source>
        <dbReference type="ARBA" id="ARBA00023136"/>
    </source>
</evidence>
<dbReference type="Proteomes" id="UP000324996">
    <property type="component" value="Unassembled WGS sequence"/>
</dbReference>
<feature type="transmembrane region" description="Helical" evidence="6">
    <location>
        <begin position="154"/>
        <end position="172"/>
    </location>
</feature>
<comment type="caution">
    <text evidence="7">The sequence shown here is derived from an EMBL/GenBank/DDBJ whole genome shotgun (WGS) entry which is preliminary data.</text>
</comment>